<name>A0A3R7M189_PENVA</name>
<dbReference type="GO" id="GO:0032991">
    <property type="term" value="C:protein-containing complex"/>
    <property type="evidence" value="ECO:0007669"/>
    <property type="project" value="UniProtKB-ARBA"/>
</dbReference>
<reference evidence="2 3" key="2">
    <citation type="submission" date="2019-01" db="EMBL/GenBank/DDBJ databases">
        <title>The decoding of complex shrimp genome reveals the adaptation for benthos swimmer, frequently molting mechanism and breeding impact on genome.</title>
        <authorList>
            <person name="Sun Y."/>
            <person name="Gao Y."/>
            <person name="Yu Y."/>
        </authorList>
    </citation>
    <scope>NUCLEOTIDE SEQUENCE [LARGE SCALE GENOMIC DNA]</scope>
    <source>
        <tissue evidence="2">Muscle</tissue>
    </source>
</reference>
<protein>
    <recommendedName>
        <fullName evidence="4">VWFA domain-containing protein</fullName>
    </recommendedName>
</protein>
<feature type="compositionally biased region" description="Basic and acidic residues" evidence="1">
    <location>
        <begin position="11"/>
        <end position="24"/>
    </location>
</feature>
<keyword evidence="3" id="KW-1185">Reference proteome</keyword>
<evidence type="ECO:0000256" key="1">
    <source>
        <dbReference type="SAM" id="MobiDB-lite"/>
    </source>
</evidence>
<evidence type="ECO:0008006" key="4">
    <source>
        <dbReference type="Google" id="ProtNLM"/>
    </source>
</evidence>
<dbReference type="InterPro" id="IPR036465">
    <property type="entry name" value="vWFA_dom_sf"/>
</dbReference>
<evidence type="ECO:0000313" key="2">
    <source>
        <dbReference type="EMBL" id="ROT69032.1"/>
    </source>
</evidence>
<feature type="region of interest" description="Disordered" evidence="1">
    <location>
        <begin position="1"/>
        <end position="26"/>
    </location>
</feature>
<dbReference type="SUPFAM" id="SSF53300">
    <property type="entry name" value="vWA-like"/>
    <property type="match status" value="1"/>
</dbReference>
<proteinExistence type="predicted"/>
<dbReference type="Gene3D" id="3.40.50.410">
    <property type="entry name" value="von Willebrand factor, type A domain"/>
    <property type="match status" value="1"/>
</dbReference>
<accession>A0A3R7M189</accession>
<dbReference type="EMBL" id="QCYY01002612">
    <property type="protein sequence ID" value="ROT69032.1"/>
    <property type="molecule type" value="Genomic_DNA"/>
</dbReference>
<gene>
    <name evidence="2" type="ORF">C7M84_012799</name>
</gene>
<dbReference type="CDD" id="cd00198">
    <property type="entry name" value="vWFA"/>
    <property type="match status" value="1"/>
</dbReference>
<comment type="caution">
    <text evidence="2">The sequence shown here is derived from an EMBL/GenBank/DDBJ whole genome shotgun (WGS) entry which is preliminary data.</text>
</comment>
<evidence type="ECO:0000313" key="3">
    <source>
        <dbReference type="Proteomes" id="UP000283509"/>
    </source>
</evidence>
<reference evidence="2 3" key="1">
    <citation type="submission" date="2018-04" db="EMBL/GenBank/DDBJ databases">
        <authorList>
            <person name="Zhang X."/>
            <person name="Yuan J."/>
            <person name="Li F."/>
            <person name="Xiang J."/>
        </authorList>
    </citation>
    <scope>NUCLEOTIDE SEQUENCE [LARGE SCALE GENOMIC DNA]</scope>
    <source>
        <tissue evidence="2">Muscle</tissue>
    </source>
</reference>
<dbReference type="Proteomes" id="UP000283509">
    <property type="component" value="Unassembled WGS sequence"/>
</dbReference>
<dbReference type="AlphaFoldDB" id="A0A3R7M189"/>
<dbReference type="OrthoDB" id="6371112at2759"/>
<organism evidence="2 3">
    <name type="scientific">Penaeus vannamei</name>
    <name type="common">Whiteleg shrimp</name>
    <name type="synonym">Litopenaeus vannamei</name>
    <dbReference type="NCBI Taxonomy" id="6689"/>
    <lineage>
        <taxon>Eukaryota</taxon>
        <taxon>Metazoa</taxon>
        <taxon>Ecdysozoa</taxon>
        <taxon>Arthropoda</taxon>
        <taxon>Crustacea</taxon>
        <taxon>Multicrustacea</taxon>
        <taxon>Malacostraca</taxon>
        <taxon>Eumalacostraca</taxon>
        <taxon>Eucarida</taxon>
        <taxon>Decapoda</taxon>
        <taxon>Dendrobranchiata</taxon>
        <taxon>Penaeoidea</taxon>
        <taxon>Penaeidae</taxon>
        <taxon>Penaeus</taxon>
    </lineage>
</organism>
<sequence>MWGPRAFVDSGSKRDPAEDRDSRERRRRSIRHRLLVEVGHSCSLPPWSDSDDDDLSDRDYERMVRRRLEREHRWFGRQWQPPRLVSPDAQEEEEVVAADEVVDVGSVVSDARLYEAMEKMDSGEVATRFLLQMPSSVPPELQGESPAGPSEANSYNILMADVSGSMGSYWAHVVSGWNTFVAPRLRGRTDLYVFGSYVELLRTGSQLEKSDFTGGQTDLTGALQTIVDKVYTCKEKYIKVFIITDGDHNQSPDPPNTVISQMTEPFGKVCDVYLLGAGTGFPVEYSLSIRSRLHNGSANLPTLFWANDTSGVEEQMDAISKNLAKMNERSMKLSVPGWKLPGAESKQDFHVLEWVYFPEDPAKHGHIDVSLHKYKGQLTPERKKITCDLLGKALRQWNSVAVQFHSVGKEIPPDLLPLMERLFYSNLHTETEGYSVAAKLARANHKTVEVEFRTTMNKIKEILTTEKHRDALRLAENILSTTVTAGKYEVKSLQLKGHTEYDYGRDCQAFERLYHEKKPELKALTVTPEECCRITMSSTLSDLQDDAFLEMLNMNKFEFLKNFTMSGIPVFSPTRDSVSLNPWSYNIVRILRSPYTTMSQVAIESYASNSDPGTRHKDIKLKEDDDNTHFNAVIPVFSREAAKVMRPFLQTRLYAMCATFAILKNPHIIDFNIHLAALATCWVRILYDHPEVPRPEYVRLREESIIATASQYMHRRGHVDYCDLLRDDAPQALMTESEVKIKNRPVKCESLIKPMFMLYILKRNDELEMTEVEQIVRLILVEFIGRNLSHSSNSQKDSTPYTDFFLAEKKEDFFQNYSKDVRSTILQAESSAAFPLSKFYTLEEVQKEAKRKSKEQMKAVRESLSLPVRVSMEKVERLFNPSLAGAVSWRTLRTYAGEVGLPEEVVEELFSEKSAFVYTHHALRYSSSKQRLLAKIDSYENAFMYVKSQVEKENMGLLVKTLLNDLVSFYENAWLAEYRQAHADVVRPMSKEEILAEAAARGVEVTAATFEQVYRKYRPHLGLLTDACQCPSCPFFLKPNKRYNQHAIVERRKATLFPHGFHQVAYDCREGGLESAISEFQKGTHRKHKGQGKSLPQEAISPLLQEMEQLAVIYSGAK</sequence>